<name>A0A182RAP0_ANOFN</name>
<evidence type="ECO:0000313" key="3">
    <source>
        <dbReference type="EnsemblMetazoa" id="AFUN003254-PA"/>
    </source>
</evidence>
<accession>A0A182RAP0</accession>
<dbReference type="InterPro" id="IPR006578">
    <property type="entry name" value="MADF-dom"/>
</dbReference>
<dbReference type="Pfam" id="PF10545">
    <property type="entry name" value="MADF_DNA_bdg"/>
    <property type="match status" value="1"/>
</dbReference>
<dbReference type="AlphaFoldDB" id="A0A182RAP0"/>
<dbReference type="EnsemblMetazoa" id="AFUN003254-RA">
    <property type="protein sequence ID" value="AFUN003254-PA"/>
    <property type="gene ID" value="AFUN003254"/>
</dbReference>
<feature type="region of interest" description="Disordered" evidence="1">
    <location>
        <begin position="149"/>
        <end position="169"/>
    </location>
</feature>
<feature type="domain" description="MADF" evidence="2">
    <location>
        <begin position="27"/>
        <end position="109"/>
    </location>
</feature>
<dbReference type="VEuPathDB" id="VectorBase:AFUN2_007626"/>
<organism evidence="3">
    <name type="scientific">Anopheles funestus</name>
    <name type="common">African malaria mosquito</name>
    <dbReference type="NCBI Taxonomy" id="62324"/>
    <lineage>
        <taxon>Eukaryota</taxon>
        <taxon>Metazoa</taxon>
        <taxon>Ecdysozoa</taxon>
        <taxon>Arthropoda</taxon>
        <taxon>Hexapoda</taxon>
        <taxon>Insecta</taxon>
        <taxon>Pterygota</taxon>
        <taxon>Neoptera</taxon>
        <taxon>Endopterygota</taxon>
        <taxon>Diptera</taxon>
        <taxon>Nematocera</taxon>
        <taxon>Culicoidea</taxon>
        <taxon>Culicidae</taxon>
        <taxon>Anophelinae</taxon>
        <taxon>Anopheles</taxon>
    </lineage>
</organism>
<dbReference type="SMART" id="SM00595">
    <property type="entry name" value="MADF"/>
    <property type="match status" value="1"/>
</dbReference>
<proteinExistence type="predicted"/>
<evidence type="ECO:0000259" key="2">
    <source>
        <dbReference type="PROSITE" id="PS51029"/>
    </source>
</evidence>
<dbReference type="STRING" id="62324.A0A182RAP0"/>
<protein>
    <submittedName>
        <fullName evidence="3">MADF domain-containing protein</fullName>
    </submittedName>
</protein>
<reference evidence="3" key="1">
    <citation type="submission" date="2020-05" db="UniProtKB">
        <authorList>
            <consortium name="EnsemblMetazoa"/>
        </authorList>
    </citation>
    <scope>IDENTIFICATION</scope>
    <source>
        <strain evidence="3">FUMOZ</strain>
    </source>
</reference>
<dbReference type="VEuPathDB" id="VectorBase:AFUN003254"/>
<dbReference type="PROSITE" id="PS51029">
    <property type="entry name" value="MADF"/>
    <property type="match status" value="1"/>
</dbReference>
<sequence length="282" mass="32662">MSDPPTSTRSVKIKPRWNTNSVEDVLRFIVLVKQHPKLLARISPERLLPEWEKLVPVTGISANEMSLKWNRLCDKYRAELRREIRSTTKQFKSNWAHFQAMEFIRPIEEKRIRIFRRAQTTKPAVNVRQLKVERVTPPPKPHVLVVSQTSKANPSGSGRHINSSMGTCRQSNQPVRRLLPIEKVLNTENAKVRCSKQDIKEDLQLQAGRVIATRNHAIHRIPLPDLTVESIRDAPDNDYDFLMIRIYPLLAIMPPNVKRLCYERMQKFAAGIVMQQLARSQK</sequence>
<evidence type="ECO:0000256" key="1">
    <source>
        <dbReference type="SAM" id="MobiDB-lite"/>
    </source>
</evidence>